<evidence type="ECO:0000256" key="2">
    <source>
        <dbReference type="ARBA" id="ARBA00006275"/>
    </source>
</evidence>
<comment type="caution">
    <text evidence="9">The sequence shown here is derived from an EMBL/GenBank/DDBJ whole genome shotgun (WGS) entry which is preliminary data.</text>
</comment>
<evidence type="ECO:0000256" key="4">
    <source>
        <dbReference type="ARBA" id="ARBA00023136"/>
    </source>
</evidence>
<dbReference type="InterPro" id="IPR012944">
    <property type="entry name" value="SusD_RagB_dom"/>
</dbReference>
<feature type="chain" id="PRO_5046111783" evidence="6">
    <location>
        <begin position="22"/>
        <end position="603"/>
    </location>
</feature>
<name>A0ABS7G4Y8_9BACT</name>
<dbReference type="Pfam" id="PF07980">
    <property type="entry name" value="SusD_RagB"/>
    <property type="match status" value="1"/>
</dbReference>
<dbReference type="Pfam" id="PF14322">
    <property type="entry name" value="SusD-like_3"/>
    <property type="match status" value="1"/>
</dbReference>
<keyword evidence="3 6" id="KW-0732">Signal</keyword>
<accession>A0ABS7G4Y8</accession>
<evidence type="ECO:0000256" key="5">
    <source>
        <dbReference type="ARBA" id="ARBA00023237"/>
    </source>
</evidence>
<dbReference type="PROSITE" id="PS51257">
    <property type="entry name" value="PROKAR_LIPOPROTEIN"/>
    <property type="match status" value="1"/>
</dbReference>
<sequence length="603" mass="67705">MKFRILPTLMLGLLTSISSCSLEEVNPSGFTIDAVAASSVEGYRKLINNCYFGMERQLYGYNYWMMLCEAGTDIWTYQKNGVSFSQFFKYNAGAAANLTIGKDVWNSCYDGIGSCNTAISYASVAPFTTEEERNKVVAEAYFLRAMYYYNLVEQFGGVTLTTTPSVTIDLRPTRTAPLDIYNQVIIPDLQFAVQWLPIDNGTTKPSKKSALGFLARAYLQTVEYDDSRSLAGKALETAKMLIDDCEGGGAKYNTFLYPTFSEVFLETNNYTNKESLWSHRFVVGGVSNNAWNMNMNSELFYAVVTDFGAIQQVGADYTTWGRRSGGQFMPSAHLLDLFLQPDGTLDPRYHQSFQTSWTVNKPTYSWTDAALRIFDRSADITNTTTLSANDTAIQFVHRGEPDYASKVAGKLSQPYLVVDHADVYNTTTKSVKMQYNRVNRPLDGGGTLTTNPFFSFYPSLTKHNSSNYYTNNPNNNRYGNLNATFMMRMSEVYLIAAEADLYANGGGNALQYLNRIRSRAGAVPLGGVTIETILDERARELCGEYVRFYDLKRTKKLNKAYLMSTNPDVGQFFNDNQYEVRAIPSTFLNTLQDGGAYYQNPNY</sequence>
<keyword evidence="5" id="KW-0998">Cell outer membrane</keyword>
<dbReference type="Gene3D" id="1.25.40.390">
    <property type="match status" value="1"/>
</dbReference>
<reference evidence="9 10" key="1">
    <citation type="submission" date="2021-08" db="EMBL/GenBank/DDBJ databases">
        <title>The genome sequence of Chitinophaga sp. B61.</title>
        <authorList>
            <person name="Zhang X."/>
        </authorList>
    </citation>
    <scope>NUCLEOTIDE SEQUENCE [LARGE SCALE GENOMIC DNA]</scope>
    <source>
        <strain evidence="9 10">B61</strain>
    </source>
</reference>
<evidence type="ECO:0000313" key="9">
    <source>
        <dbReference type="EMBL" id="MBW8682714.1"/>
    </source>
</evidence>
<keyword evidence="4" id="KW-0472">Membrane</keyword>
<feature type="domain" description="RagB/SusD" evidence="7">
    <location>
        <begin position="273"/>
        <end position="583"/>
    </location>
</feature>
<dbReference type="Proteomes" id="UP000812961">
    <property type="component" value="Unassembled WGS sequence"/>
</dbReference>
<organism evidence="9 10">
    <name type="scientific">Chitinophaga rhizophila</name>
    <dbReference type="NCBI Taxonomy" id="2866212"/>
    <lineage>
        <taxon>Bacteria</taxon>
        <taxon>Pseudomonadati</taxon>
        <taxon>Bacteroidota</taxon>
        <taxon>Chitinophagia</taxon>
        <taxon>Chitinophagales</taxon>
        <taxon>Chitinophagaceae</taxon>
        <taxon>Chitinophaga</taxon>
    </lineage>
</organism>
<keyword evidence="10" id="KW-1185">Reference proteome</keyword>
<feature type="signal peptide" evidence="6">
    <location>
        <begin position="1"/>
        <end position="21"/>
    </location>
</feature>
<feature type="domain" description="SusD-like N-terminal" evidence="8">
    <location>
        <begin position="101"/>
        <end position="219"/>
    </location>
</feature>
<dbReference type="RefSeq" id="WP_220247954.1">
    <property type="nucleotide sequence ID" value="NZ_JAICCF010000001.1"/>
</dbReference>
<evidence type="ECO:0000256" key="6">
    <source>
        <dbReference type="SAM" id="SignalP"/>
    </source>
</evidence>
<comment type="similarity">
    <text evidence="2">Belongs to the SusD family.</text>
</comment>
<comment type="subcellular location">
    <subcellularLocation>
        <location evidence="1">Cell outer membrane</location>
    </subcellularLocation>
</comment>
<dbReference type="EMBL" id="JAICCF010000001">
    <property type="protein sequence ID" value="MBW8682714.1"/>
    <property type="molecule type" value="Genomic_DNA"/>
</dbReference>
<dbReference type="SUPFAM" id="SSF48452">
    <property type="entry name" value="TPR-like"/>
    <property type="match status" value="1"/>
</dbReference>
<gene>
    <name evidence="9" type="ORF">K1Y79_00085</name>
</gene>
<dbReference type="InterPro" id="IPR033985">
    <property type="entry name" value="SusD-like_N"/>
</dbReference>
<proteinExistence type="inferred from homology"/>
<evidence type="ECO:0000256" key="1">
    <source>
        <dbReference type="ARBA" id="ARBA00004442"/>
    </source>
</evidence>
<evidence type="ECO:0000313" key="10">
    <source>
        <dbReference type="Proteomes" id="UP000812961"/>
    </source>
</evidence>
<evidence type="ECO:0000259" key="7">
    <source>
        <dbReference type="Pfam" id="PF07980"/>
    </source>
</evidence>
<evidence type="ECO:0000256" key="3">
    <source>
        <dbReference type="ARBA" id="ARBA00022729"/>
    </source>
</evidence>
<evidence type="ECO:0000259" key="8">
    <source>
        <dbReference type="Pfam" id="PF14322"/>
    </source>
</evidence>
<dbReference type="InterPro" id="IPR011990">
    <property type="entry name" value="TPR-like_helical_dom_sf"/>
</dbReference>
<protein>
    <submittedName>
        <fullName evidence="9">RagB/SusD family nutrient uptake outer membrane protein</fullName>
    </submittedName>
</protein>